<dbReference type="InterPro" id="IPR006597">
    <property type="entry name" value="Sel1-like"/>
</dbReference>
<feature type="compositionally biased region" description="Pro residues" evidence="2">
    <location>
        <begin position="188"/>
        <end position="210"/>
    </location>
</feature>
<proteinExistence type="predicted"/>
<feature type="compositionally biased region" description="Pro residues" evidence="2">
    <location>
        <begin position="454"/>
        <end position="466"/>
    </location>
</feature>
<name>A0ABR3GKL2_9PEZI</name>
<evidence type="ECO:0000256" key="1">
    <source>
        <dbReference type="ARBA" id="ARBA00022737"/>
    </source>
</evidence>
<dbReference type="Proteomes" id="UP001447188">
    <property type="component" value="Unassembled WGS sequence"/>
</dbReference>
<evidence type="ECO:0008006" key="5">
    <source>
        <dbReference type="Google" id="ProtNLM"/>
    </source>
</evidence>
<comment type="caution">
    <text evidence="3">The sequence shown here is derived from an EMBL/GenBank/DDBJ whole genome shotgun (WGS) entry which is preliminary data.</text>
</comment>
<protein>
    <recommendedName>
        <fullName evidence="5">HCP-like protein</fullName>
    </recommendedName>
</protein>
<evidence type="ECO:0000313" key="4">
    <source>
        <dbReference type="Proteomes" id="UP001447188"/>
    </source>
</evidence>
<feature type="region of interest" description="Disordered" evidence="2">
    <location>
        <begin position="949"/>
        <end position="972"/>
    </location>
</feature>
<feature type="compositionally biased region" description="Gly residues" evidence="2">
    <location>
        <begin position="172"/>
        <end position="184"/>
    </location>
</feature>
<feature type="compositionally biased region" description="Low complexity" evidence="2">
    <location>
        <begin position="519"/>
        <end position="530"/>
    </location>
</feature>
<feature type="compositionally biased region" description="Polar residues" evidence="2">
    <location>
        <begin position="267"/>
        <end position="278"/>
    </location>
</feature>
<dbReference type="InterPro" id="IPR051726">
    <property type="entry name" value="Chitin_Synth_Reg"/>
</dbReference>
<feature type="compositionally biased region" description="Basic and acidic residues" evidence="2">
    <location>
        <begin position="951"/>
        <end position="972"/>
    </location>
</feature>
<sequence>MAYDQSYRQPQRRYHDDNLYAGDQQHRQQQHQQQHHQQQQQQQHQHQHQYAPHPGGRGQLNRFASQPDGMNASYRMDGGAFEQQQQQPQNRRPLPPPSPNLNSNSDGAFPTFLTSTRVRAVPVPPGSLPIDDAMLGMNIVDDRQPRGPPPRSQTMQPHQQQDRMWGRTSSLGRGGAPGGGGGGMDPRYGPPPDGMRAAPPPHQRMPPPRGSMPGRGGFQAGRGPPPVRQHAAYADPYQEQQYGNGFVDERRGPVLEGYAQEGFAPPQQRSMTMPSSGGQYQQHQQGPAQRQYPQQQPLQQPLQQQSYPQQQPQQQQQQQYQQQQQQQYVAYNPVQEAPPVNFSGPRAYARPPVPPQESYGRESVGALLDEYYNEPDYAEGYNPEPGAQGHYEDPYANVPDHARARSQSDGRVVPRYYQDDGRFDGAVEIPGQMPVEMPGDLPVEAPPVMTANGFPPPPPQPAPPVQSVPAASTAPQRPLPQPLPLQKAQRPAPQPLQPQQQFPPRGASVSADSLPFHPSPSSTRFSSDSGRQSDHTTSTGITASTGRHSDLLPAHPPPVRAGLIQPESTPLPNHPPPRRQYSPERSSKVIVKGPLTQAEFDIVRQNAHANPGDQRLQLLLARKMVEAAAHLADEGGRADQRTIRRNRENWIYDAHKIVKKLANGSHPYPDAMFYFAECYWEGLLGLQTDHERAFNLYQSAAKLNHAPSAYRTAVCCELGAGTRKDPLKSMTWYKKASALGDTAAMYKLGMIMLKGLLGQTRNGREAINWLKRAADHADANNPHALHQLGLIYEQQADPNDFVIPDANYARELFAKAAELGYPPSQFRMGCGYEYGTMGCPIDPMQSITWYSRAAMQGEEESALALSGWYLTGAEGVIKQSDTEAYLWARKAAEKGLGNAEYALGYFTEVGIGVTANLEEAKRWYFKAAGQQHEKARLRLQELKNGGTAVQKSRERLSRSNVKNKDDGDCIIM</sequence>
<keyword evidence="4" id="KW-1185">Reference proteome</keyword>
<feature type="compositionally biased region" description="Low complexity" evidence="2">
    <location>
        <begin position="484"/>
        <end position="505"/>
    </location>
</feature>
<dbReference type="InterPro" id="IPR011990">
    <property type="entry name" value="TPR-like_helical_dom_sf"/>
</dbReference>
<feature type="region of interest" description="Disordered" evidence="2">
    <location>
        <begin position="1"/>
        <end position="110"/>
    </location>
</feature>
<dbReference type="Pfam" id="PF08238">
    <property type="entry name" value="Sel1"/>
    <property type="match status" value="7"/>
</dbReference>
<feature type="compositionally biased region" description="Low complexity" evidence="2">
    <location>
        <begin position="467"/>
        <end position="476"/>
    </location>
</feature>
<keyword evidence="1" id="KW-0677">Repeat</keyword>
<feature type="region of interest" description="Disordered" evidence="2">
    <location>
        <begin position="375"/>
        <end position="587"/>
    </location>
</feature>
<dbReference type="PANTHER" id="PTHR46430">
    <property type="entry name" value="PROTEIN SKT5-RELATED"/>
    <property type="match status" value="1"/>
</dbReference>
<dbReference type="PANTHER" id="PTHR46430:SF3">
    <property type="entry name" value="ACTIVATOR OF C KINASE PROTEIN 1"/>
    <property type="match status" value="1"/>
</dbReference>
<dbReference type="EMBL" id="JBBBZM010000057">
    <property type="protein sequence ID" value="KAL0636071.1"/>
    <property type="molecule type" value="Genomic_DNA"/>
</dbReference>
<evidence type="ECO:0000313" key="3">
    <source>
        <dbReference type="EMBL" id="KAL0636071.1"/>
    </source>
</evidence>
<dbReference type="Gene3D" id="1.25.40.10">
    <property type="entry name" value="Tetratricopeptide repeat domain"/>
    <property type="match status" value="2"/>
</dbReference>
<dbReference type="SMART" id="SM00671">
    <property type="entry name" value="SEL1"/>
    <property type="match status" value="7"/>
</dbReference>
<accession>A0ABR3GKL2</accession>
<dbReference type="SUPFAM" id="SSF81901">
    <property type="entry name" value="HCP-like"/>
    <property type="match status" value="1"/>
</dbReference>
<feature type="compositionally biased region" description="Low complexity" evidence="2">
    <location>
        <begin position="83"/>
        <end position="92"/>
    </location>
</feature>
<organism evidence="3 4">
    <name type="scientific">Discina gigas</name>
    <dbReference type="NCBI Taxonomy" id="1032678"/>
    <lineage>
        <taxon>Eukaryota</taxon>
        <taxon>Fungi</taxon>
        <taxon>Dikarya</taxon>
        <taxon>Ascomycota</taxon>
        <taxon>Pezizomycotina</taxon>
        <taxon>Pezizomycetes</taxon>
        <taxon>Pezizales</taxon>
        <taxon>Discinaceae</taxon>
        <taxon>Discina</taxon>
    </lineage>
</organism>
<feature type="compositionally biased region" description="Low complexity" evidence="2">
    <location>
        <begin position="279"/>
        <end position="328"/>
    </location>
</feature>
<feature type="compositionally biased region" description="Low complexity" evidence="2">
    <location>
        <begin position="30"/>
        <end position="44"/>
    </location>
</feature>
<feature type="region of interest" description="Disordered" evidence="2">
    <location>
        <begin position="141"/>
        <end position="360"/>
    </location>
</feature>
<evidence type="ECO:0000256" key="2">
    <source>
        <dbReference type="SAM" id="MobiDB-lite"/>
    </source>
</evidence>
<feature type="compositionally biased region" description="Polar residues" evidence="2">
    <location>
        <begin position="535"/>
        <end position="546"/>
    </location>
</feature>
<reference evidence="3 4" key="1">
    <citation type="submission" date="2024-02" db="EMBL/GenBank/DDBJ databases">
        <title>Discinaceae phylogenomics.</title>
        <authorList>
            <person name="Dirks A.C."/>
            <person name="James T.Y."/>
        </authorList>
    </citation>
    <scope>NUCLEOTIDE SEQUENCE [LARGE SCALE GENOMIC DNA]</scope>
    <source>
        <strain evidence="3 4">ACD0624</strain>
    </source>
</reference>
<gene>
    <name evidence="3" type="ORF">Q9L58_004977</name>
</gene>